<feature type="signal peptide" evidence="3">
    <location>
        <begin position="1"/>
        <end position="19"/>
    </location>
</feature>
<dbReference type="Pfam" id="PF01389">
    <property type="entry name" value="OmpA_membrane"/>
    <property type="match status" value="1"/>
</dbReference>
<evidence type="ECO:0000256" key="2">
    <source>
        <dbReference type="ARBA" id="ARBA00023114"/>
    </source>
</evidence>
<organism evidence="5 6">
    <name type="scientific">Photobacterium lipolyticum</name>
    <dbReference type="NCBI Taxonomy" id="266810"/>
    <lineage>
        <taxon>Bacteria</taxon>
        <taxon>Pseudomonadati</taxon>
        <taxon>Pseudomonadota</taxon>
        <taxon>Gammaproteobacteria</taxon>
        <taxon>Vibrionales</taxon>
        <taxon>Vibrionaceae</taxon>
        <taxon>Photobacterium</taxon>
    </lineage>
</organism>
<evidence type="ECO:0000256" key="3">
    <source>
        <dbReference type="SAM" id="SignalP"/>
    </source>
</evidence>
<reference evidence="5 6" key="1">
    <citation type="submission" date="2018-03" db="EMBL/GenBank/DDBJ databases">
        <title>Whole genome sequencing of Histamine producing bacteria.</title>
        <authorList>
            <person name="Butler K."/>
        </authorList>
    </citation>
    <scope>NUCLEOTIDE SEQUENCE [LARGE SCALE GENOMIC DNA]</scope>
    <source>
        <strain evidence="5 6">DSM 16190</strain>
    </source>
</reference>
<dbReference type="GO" id="GO:0046930">
    <property type="term" value="C:pore complex"/>
    <property type="evidence" value="ECO:0007669"/>
    <property type="project" value="UniProtKB-KW"/>
</dbReference>
<protein>
    <recommendedName>
        <fullName evidence="4">Outer membrane protein OmpA-like transmembrane domain-containing protein</fullName>
    </recommendedName>
</protein>
<evidence type="ECO:0000313" key="5">
    <source>
        <dbReference type="EMBL" id="PSW06273.1"/>
    </source>
</evidence>
<gene>
    <name evidence="5" type="ORF">C9I89_07130</name>
</gene>
<evidence type="ECO:0000256" key="1">
    <source>
        <dbReference type="ARBA" id="ARBA00005710"/>
    </source>
</evidence>
<dbReference type="AlphaFoldDB" id="A0A2T3N1V4"/>
<evidence type="ECO:0000259" key="4">
    <source>
        <dbReference type="Pfam" id="PF01389"/>
    </source>
</evidence>
<keyword evidence="2" id="KW-0812">Transmembrane</keyword>
<dbReference type="Gene3D" id="2.40.160.20">
    <property type="match status" value="1"/>
</dbReference>
<dbReference type="Proteomes" id="UP000240904">
    <property type="component" value="Unassembled WGS sequence"/>
</dbReference>
<name>A0A2T3N1V4_9GAMM</name>
<comment type="similarity">
    <text evidence="1">Belongs to the outer membrane OOP (TC 1.B.6) superfamily. OmpA family.</text>
</comment>
<proteinExistence type="inferred from homology"/>
<keyword evidence="2" id="KW-0406">Ion transport</keyword>
<keyword evidence="3" id="KW-0732">Signal</keyword>
<keyword evidence="2" id="KW-0813">Transport</keyword>
<keyword evidence="6" id="KW-1185">Reference proteome</keyword>
<comment type="caution">
    <text evidence="5">The sequence shown here is derived from an EMBL/GenBank/DDBJ whole genome shotgun (WGS) entry which is preliminary data.</text>
</comment>
<dbReference type="GO" id="GO:0015288">
    <property type="term" value="F:porin activity"/>
    <property type="evidence" value="ECO:0007669"/>
    <property type="project" value="UniProtKB-KW"/>
</dbReference>
<dbReference type="InterPro" id="IPR000498">
    <property type="entry name" value="OmpA-like_TM_dom"/>
</dbReference>
<sequence>MKRTLIGLSIIAAFASALASAESNYVSATVLVDNPKKGYIGGSLGNTKLGVSSEEKTLRESEDGAFNDTDTGFKLFVGFRFHENFAAEVFYADLGKLLLEISELRYTSSTYGVSFLGILPVAEHYELFAKVGVHETDTVGDSEIFTAFNEVGTRNGPLFGIGAVYNINPVSIRAEYELYELDAGEDISMMSVGIAYNF</sequence>
<evidence type="ECO:0000313" key="6">
    <source>
        <dbReference type="Proteomes" id="UP000240904"/>
    </source>
</evidence>
<dbReference type="RefSeq" id="WP_107282652.1">
    <property type="nucleotide sequence ID" value="NZ_PYMC01000003.1"/>
</dbReference>
<dbReference type="EMBL" id="PYMC01000003">
    <property type="protein sequence ID" value="PSW06273.1"/>
    <property type="molecule type" value="Genomic_DNA"/>
</dbReference>
<accession>A0A2T3N1V4</accession>
<keyword evidence="2" id="KW-0626">Porin</keyword>
<dbReference type="OrthoDB" id="5622477at2"/>
<feature type="chain" id="PRO_5015715914" description="Outer membrane protein OmpA-like transmembrane domain-containing protein" evidence="3">
    <location>
        <begin position="20"/>
        <end position="198"/>
    </location>
</feature>
<dbReference type="GO" id="GO:0009279">
    <property type="term" value="C:cell outer membrane"/>
    <property type="evidence" value="ECO:0007669"/>
    <property type="project" value="InterPro"/>
</dbReference>
<feature type="domain" description="Outer membrane protein OmpA-like transmembrane" evidence="4">
    <location>
        <begin position="47"/>
        <end position="198"/>
    </location>
</feature>
<dbReference type="InterPro" id="IPR011250">
    <property type="entry name" value="OMP/PagP_B-barrel"/>
</dbReference>
<dbReference type="SUPFAM" id="SSF56925">
    <property type="entry name" value="OMPA-like"/>
    <property type="match status" value="1"/>
</dbReference>